<organism evidence="1 2">
    <name type="scientific">Sphingobium phenoxybenzoativorans</name>
    <dbReference type="NCBI Taxonomy" id="1592790"/>
    <lineage>
        <taxon>Bacteria</taxon>
        <taxon>Pseudomonadati</taxon>
        <taxon>Pseudomonadota</taxon>
        <taxon>Alphaproteobacteria</taxon>
        <taxon>Sphingomonadales</taxon>
        <taxon>Sphingomonadaceae</taxon>
        <taxon>Sphingobium</taxon>
    </lineage>
</organism>
<dbReference type="RefSeq" id="WP_212610250.1">
    <property type="nucleotide sequence ID" value="NZ_CP073910.1"/>
</dbReference>
<dbReference type="GO" id="GO:0016301">
    <property type="term" value="F:kinase activity"/>
    <property type="evidence" value="ECO:0007669"/>
    <property type="project" value="UniProtKB-KW"/>
</dbReference>
<dbReference type="InterPro" id="IPR025662">
    <property type="entry name" value="Sigma_54_int_dom_ATP-bd_1"/>
</dbReference>
<dbReference type="Proteomes" id="UP000681425">
    <property type="component" value="Chromosome"/>
</dbReference>
<evidence type="ECO:0000313" key="1">
    <source>
        <dbReference type="EMBL" id="QUT07010.1"/>
    </source>
</evidence>
<name>A0A975K926_9SPHN</name>
<dbReference type="AlphaFoldDB" id="A0A975K926"/>
<dbReference type="InterPro" id="IPR027417">
    <property type="entry name" value="P-loop_NTPase"/>
</dbReference>
<dbReference type="NCBIfam" id="TIGR04352">
    <property type="entry name" value="HprK_rel_A"/>
    <property type="match status" value="1"/>
</dbReference>
<keyword evidence="2" id="KW-1185">Reference proteome</keyword>
<dbReference type="KEGG" id="spph:KFK14_06175"/>
<gene>
    <name evidence="1" type="ORF">KFK14_06175</name>
</gene>
<reference evidence="1" key="1">
    <citation type="submission" date="2021-04" db="EMBL/GenBank/DDBJ databases">
        <title>Isolation of p-tert-butylphenol degrading bacteria Sphingobium phenoxybenzoativorans Tas13 from active sludge.</title>
        <authorList>
            <person name="Li Y."/>
        </authorList>
    </citation>
    <scope>NUCLEOTIDE SEQUENCE</scope>
    <source>
        <strain evidence="1">Tas13</strain>
    </source>
</reference>
<keyword evidence="1" id="KW-0808">Transferase</keyword>
<accession>A0A975K926</accession>
<sequence>MKHRIMLRIGPASFRIGSAWRQPIADLARLYAAYPQPADGVADFTVRLEPTRPWRRFVRPSVFIGGDHMLTDAAPMALAHGLLAAEMGMNMQMALGWRRHVLLHASCVEKDGRALVMTGESGSGKSTLAAQLGERGWRLMGDEFALLEPETGGVFAFPRLVSLKNQAIGVMQREAPEGRFGPLMRDTPKGDIRHLAPGAEAVARMDEGAMPALLLFPRFGFAPDIREVGQGEAFMRLTQASTNYVTLGEAGFSALTRFVTGVPARAIDFDSGETAIGMIDRLWAELA</sequence>
<proteinExistence type="predicted"/>
<protein>
    <submittedName>
        <fullName evidence="1">HprK-related kinase A</fullName>
    </submittedName>
</protein>
<dbReference type="EMBL" id="CP073910">
    <property type="protein sequence ID" value="QUT07010.1"/>
    <property type="molecule type" value="Genomic_DNA"/>
</dbReference>
<keyword evidence="1" id="KW-0418">Kinase</keyword>
<dbReference type="Gene3D" id="3.40.50.300">
    <property type="entry name" value="P-loop containing nucleotide triphosphate hydrolases"/>
    <property type="match status" value="1"/>
</dbReference>
<dbReference type="PROSITE" id="PS00675">
    <property type="entry name" value="SIGMA54_INTERACT_1"/>
    <property type="match status" value="1"/>
</dbReference>
<evidence type="ECO:0000313" key="2">
    <source>
        <dbReference type="Proteomes" id="UP000681425"/>
    </source>
</evidence>
<dbReference type="InterPro" id="IPR027600">
    <property type="entry name" value="HprK-rel_A"/>
</dbReference>
<dbReference type="SUPFAM" id="SSF53795">
    <property type="entry name" value="PEP carboxykinase-like"/>
    <property type="match status" value="1"/>
</dbReference>